<evidence type="ECO:0000256" key="2">
    <source>
        <dbReference type="ARBA" id="ARBA00001964"/>
    </source>
</evidence>
<dbReference type="InterPro" id="IPR005478">
    <property type="entry name" value="Transketolase_bac-like"/>
</dbReference>
<evidence type="ECO:0000256" key="11">
    <source>
        <dbReference type="SAM" id="MobiDB-lite"/>
    </source>
</evidence>
<dbReference type="InterPro" id="IPR005475">
    <property type="entry name" value="Transketolase-like_Pyr-bd"/>
</dbReference>
<dbReference type="NCBIfam" id="TIGR00232">
    <property type="entry name" value="tktlase_bact"/>
    <property type="match status" value="1"/>
</dbReference>
<dbReference type="Pfam" id="PF00456">
    <property type="entry name" value="Transketolase_N"/>
    <property type="match status" value="1"/>
</dbReference>
<evidence type="ECO:0000256" key="10">
    <source>
        <dbReference type="ARBA" id="ARBA00049473"/>
    </source>
</evidence>
<evidence type="ECO:0000256" key="7">
    <source>
        <dbReference type="ARBA" id="ARBA00022723"/>
    </source>
</evidence>
<dbReference type="Pfam" id="PF22613">
    <property type="entry name" value="Transketolase_C_1"/>
    <property type="match status" value="1"/>
</dbReference>
<dbReference type="CDD" id="cd02012">
    <property type="entry name" value="TPP_TK"/>
    <property type="match status" value="1"/>
</dbReference>
<comment type="cofactor">
    <cofactor evidence="1">
        <name>Mg(2+)</name>
        <dbReference type="ChEBI" id="CHEBI:18420"/>
    </cofactor>
</comment>
<evidence type="ECO:0000256" key="9">
    <source>
        <dbReference type="ARBA" id="ARBA00023052"/>
    </source>
</evidence>
<evidence type="ECO:0000256" key="5">
    <source>
        <dbReference type="ARBA" id="ARBA00013152"/>
    </source>
</evidence>
<dbReference type="Pfam" id="PF02779">
    <property type="entry name" value="Transket_pyr"/>
    <property type="match status" value="1"/>
</dbReference>
<accession>A0A381PNI2</accession>
<dbReference type="GO" id="GO:0005829">
    <property type="term" value="C:cytosol"/>
    <property type="evidence" value="ECO:0007669"/>
    <property type="project" value="TreeGrafter"/>
</dbReference>
<keyword evidence="7" id="KW-0479">Metal-binding</keyword>
<comment type="catalytic activity">
    <reaction evidence="10">
        <text>D-sedoheptulose 7-phosphate + D-glyceraldehyde 3-phosphate = aldehydo-D-ribose 5-phosphate + D-xylulose 5-phosphate</text>
        <dbReference type="Rhea" id="RHEA:10508"/>
        <dbReference type="ChEBI" id="CHEBI:57483"/>
        <dbReference type="ChEBI" id="CHEBI:57737"/>
        <dbReference type="ChEBI" id="CHEBI:58273"/>
        <dbReference type="ChEBI" id="CHEBI:59776"/>
        <dbReference type="EC" id="2.2.1.1"/>
    </reaction>
</comment>
<evidence type="ECO:0000256" key="4">
    <source>
        <dbReference type="ARBA" id="ARBA00011738"/>
    </source>
</evidence>
<keyword evidence="6" id="KW-0808">Transferase</keyword>
<dbReference type="InterPro" id="IPR005474">
    <property type="entry name" value="Transketolase_N"/>
</dbReference>
<dbReference type="InterPro" id="IPR033247">
    <property type="entry name" value="Transketolase_fam"/>
</dbReference>
<keyword evidence="8" id="KW-0460">Magnesium</keyword>
<dbReference type="EMBL" id="UINC01001027">
    <property type="protein sequence ID" value="SUZ68028.1"/>
    <property type="molecule type" value="Genomic_DNA"/>
</dbReference>
<dbReference type="GO" id="GO:0006098">
    <property type="term" value="P:pentose-phosphate shunt"/>
    <property type="evidence" value="ECO:0007669"/>
    <property type="project" value="TreeGrafter"/>
</dbReference>
<comment type="cofactor">
    <cofactor evidence="2">
        <name>thiamine diphosphate</name>
        <dbReference type="ChEBI" id="CHEBI:58937"/>
    </cofactor>
</comment>
<dbReference type="SUPFAM" id="SSF52518">
    <property type="entry name" value="Thiamin diphosphate-binding fold (THDP-binding)"/>
    <property type="match status" value="2"/>
</dbReference>
<dbReference type="FunFam" id="3.40.50.970:FF:000004">
    <property type="entry name" value="Transketolase"/>
    <property type="match status" value="1"/>
</dbReference>
<dbReference type="InterPro" id="IPR029061">
    <property type="entry name" value="THDP-binding"/>
</dbReference>
<dbReference type="GO" id="GO:0046872">
    <property type="term" value="F:metal ion binding"/>
    <property type="evidence" value="ECO:0007669"/>
    <property type="project" value="UniProtKB-KW"/>
</dbReference>
<comment type="similarity">
    <text evidence="3">Belongs to the transketolase family.</text>
</comment>
<dbReference type="AlphaFoldDB" id="A0A381PNI2"/>
<dbReference type="GO" id="GO:0004802">
    <property type="term" value="F:transketolase activity"/>
    <property type="evidence" value="ECO:0007669"/>
    <property type="project" value="UniProtKB-EC"/>
</dbReference>
<organism evidence="13">
    <name type="scientific">marine metagenome</name>
    <dbReference type="NCBI Taxonomy" id="408172"/>
    <lineage>
        <taxon>unclassified sequences</taxon>
        <taxon>metagenomes</taxon>
        <taxon>ecological metagenomes</taxon>
    </lineage>
</organism>
<reference evidence="13" key="1">
    <citation type="submission" date="2018-05" db="EMBL/GenBank/DDBJ databases">
        <authorList>
            <person name="Lanie J.A."/>
            <person name="Ng W.-L."/>
            <person name="Kazmierczak K.M."/>
            <person name="Andrzejewski T.M."/>
            <person name="Davidsen T.M."/>
            <person name="Wayne K.J."/>
            <person name="Tettelin H."/>
            <person name="Glass J.I."/>
            <person name="Rusch D."/>
            <person name="Podicherti R."/>
            <person name="Tsui H.-C.T."/>
            <person name="Winkler M.E."/>
        </authorList>
    </citation>
    <scope>NUCLEOTIDE SEQUENCE</scope>
</reference>
<evidence type="ECO:0000256" key="1">
    <source>
        <dbReference type="ARBA" id="ARBA00001946"/>
    </source>
</evidence>
<dbReference type="Gene3D" id="3.40.50.970">
    <property type="match status" value="2"/>
</dbReference>
<dbReference type="FunFam" id="3.40.50.920:FF:000003">
    <property type="entry name" value="Transketolase"/>
    <property type="match status" value="1"/>
</dbReference>
<dbReference type="EC" id="2.2.1.1" evidence="5"/>
<feature type="region of interest" description="Disordered" evidence="11">
    <location>
        <begin position="253"/>
        <end position="272"/>
    </location>
</feature>
<comment type="subunit">
    <text evidence="4">Homodimer.</text>
</comment>
<dbReference type="PANTHER" id="PTHR43522:SF2">
    <property type="entry name" value="TRANSKETOLASE 1-RELATED"/>
    <property type="match status" value="1"/>
</dbReference>
<dbReference type="PROSITE" id="PS00802">
    <property type="entry name" value="TRANSKETOLASE_2"/>
    <property type="match status" value="1"/>
</dbReference>
<evidence type="ECO:0000259" key="12">
    <source>
        <dbReference type="SMART" id="SM00861"/>
    </source>
</evidence>
<evidence type="ECO:0000256" key="8">
    <source>
        <dbReference type="ARBA" id="ARBA00022842"/>
    </source>
</evidence>
<dbReference type="InterPro" id="IPR020826">
    <property type="entry name" value="Transketolase_BS"/>
</dbReference>
<dbReference type="CDD" id="cd07033">
    <property type="entry name" value="TPP_PYR_DXS_TK_like"/>
    <property type="match status" value="1"/>
</dbReference>
<dbReference type="SMART" id="SM00861">
    <property type="entry name" value="Transket_pyr"/>
    <property type="match status" value="1"/>
</dbReference>
<evidence type="ECO:0000256" key="6">
    <source>
        <dbReference type="ARBA" id="ARBA00022679"/>
    </source>
</evidence>
<protein>
    <recommendedName>
        <fullName evidence="5">transketolase</fullName>
        <ecNumber evidence="5">2.2.1.1</ecNumber>
    </recommendedName>
</protein>
<dbReference type="InterPro" id="IPR009014">
    <property type="entry name" value="Transketo_C/PFOR_II"/>
</dbReference>
<gene>
    <name evidence="13" type="ORF">METZ01_LOCUS20882</name>
</gene>
<feature type="domain" description="Transketolase-like pyrimidine-binding" evidence="12">
    <location>
        <begin position="355"/>
        <end position="523"/>
    </location>
</feature>
<evidence type="ECO:0000256" key="3">
    <source>
        <dbReference type="ARBA" id="ARBA00007131"/>
    </source>
</evidence>
<name>A0A381PNI2_9ZZZZ</name>
<sequence length="663" mass="72197">MSSRFERANAIRALAMDAVEKANSGHPGAPMGLADIAEVLWRDVLRYNPANPNWWNRDRFVLSNGHASMLLYAVLHLTGYDVSIDDIKAFRQLGSITAGHPERGECPGVETTTGPLGQGFANAIGMALAEHMLAREFNRDGFEVVDHRTWVVVGDGCLMEGISHEAASLAGTLGLGKLVAIYDDNGISIDGDTAGWFTEDVPARFEAYGWRVIRDIDGHNPDAVIDACKSATDSNSAPTLICCRTTIGFGAPEKSGSSAAHGSPLGDDEVSGARQRLRWEHEPFEIPDHLYREWDMRDAGNSREKTWSALFTRYRKEHALLADELSRRMEGRLSDGWARSLDDLAKENQKDPKPLETRKASKLCLDAIGSQLPELVGGSADLTGSNNTQWEGAGWLADGGRYLNYGVREFGMSAIANGVALHGGFLPFTGTFLVFMEYARNAIRLASLMRLRNIFVYTHDSIGLGEDGPTHQPVEQLSNLRMTPNLAVWRPCDTVETCVAWKRALAKDDGPTALVLTRQKTSAQVRDESTVKTIECGGYILRHESKSLDVILIATGSEVGIAMEAASVLEGDGLGCRVVSMPSVDHFLQQSASYQAQVLPPNHRARVAIEAAHPDYWYRFVGFEGRIVGVDRFGISAPGDIAMEALGITAEAVVASARETIGL</sequence>
<keyword evidence="9" id="KW-0786">Thiamine pyrophosphate</keyword>
<dbReference type="FunFam" id="3.40.50.970:FF:000003">
    <property type="entry name" value="Transketolase"/>
    <property type="match status" value="1"/>
</dbReference>
<dbReference type="PROSITE" id="PS00801">
    <property type="entry name" value="TRANSKETOLASE_1"/>
    <property type="match status" value="1"/>
</dbReference>
<dbReference type="SUPFAM" id="SSF52922">
    <property type="entry name" value="TK C-terminal domain-like"/>
    <property type="match status" value="1"/>
</dbReference>
<proteinExistence type="inferred from homology"/>
<dbReference type="InterPro" id="IPR049557">
    <property type="entry name" value="Transketolase_CS"/>
</dbReference>
<evidence type="ECO:0000313" key="13">
    <source>
        <dbReference type="EMBL" id="SUZ68028.1"/>
    </source>
</evidence>
<dbReference type="PANTHER" id="PTHR43522">
    <property type="entry name" value="TRANSKETOLASE"/>
    <property type="match status" value="1"/>
</dbReference>
<dbReference type="Gene3D" id="3.40.50.920">
    <property type="match status" value="1"/>
</dbReference>
<dbReference type="InterPro" id="IPR055152">
    <property type="entry name" value="Transketolase-like_C_2"/>
</dbReference>